<evidence type="ECO:0000313" key="1">
    <source>
        <dbReference type="EMBL" id="XBM00931.1"/>
    </source>
</evidence>
<name>A0AAU7FAV4_9NEIS</name>
<gene>
    <name evidence="1" type="ORF">ABHF33_01205</name>
</gene>
<dbReference type="RefSeq" id="WP_348945257.1">
    <property type="nucleotide sequence ID" value="NZ_CP157355.1"/>
</dbReference>
<dbReference type="EMBL" id="CP157355">
    <property type="protein sequence ID" value="XBM00931.1"/>
    <property type="molecule type" value="Genomic_DNA"/>
</dbReference>
<accession>A0AAU7FAV4</accession>
<evidence type="ECO:0008006" key="2">
    <source>
        <dbReference type="Google" id="ProtNLM"/>
    </source>
</evidence>
<dbReference type="KEGG" id="cmav:ABHF33_01205"/>
<sequence>MTKCYATGDFKKYFKENMDELGLPFPTSLFDTYNTAIATATTLVSALKTLGKGATMAELIGATTGLELLAVAASIGAAAYTGAVIGSIAVASGRSLGCGARISDLFVFAEQNNLQFEGLSTFYRLNPQILDTNLIFRKSFAARARIV</sequence>
<dbReference type="AlphaFoldDB" id="A0AAU7FAV4"/>
<proteinExistence type="predicted"/>
<organism evidence="1">
    <name type="scientific">Chitinibacter mangrovi</name>
    <dbReference type="NCBI Taxonomy" id="3153927"/>
    <lineage>
        <taxon>Bacteria</taxon>
        <taxon>Pseudomonadati</taxon>
        <taxon>Pseudomonadota</taxon>
        <taxon>Betaproteobacteria</taxon>
        <taxon>Neisseriales</taxon>
        <taxon>Chitinibacteraceae</taxon>
        <taxon>Chitinibacter</taxon>
    </lineage>
</organism>
<reference evidence="1" key="1">
    <citation type="submission" date="2024-05" db="EMBL/GenBank/DDBJ databases">
        <authorList>
            <person name="Yang L."/>
            <person name="Pan L."/>
        </authorList>
    </citation>
    <scope>NUCLEOTIDE SEQUENCE</scope>
    <source>
        <strain evidence="1">FCG-7</strain>
    </source>
</reference>
<protein>
    <recommendedName>
        <fullName evidence="2">DUF637 domain-containing protein</fullName>
    </recommendedName>
</protein>